<organism evidence="1">
    <name type="scientific">Lotharella oceanica</name>
    <dbReference type="NCBI Taxonomy" id="641309"/>
    <lineage>
        <taxon>Eukaryota</taxon>
        <taxon>Sar</taxon>
        <taxon>Rhizaria</taxon>
        <taxon>Cercozoa</taxon>
        <taxon>Chlorarachniophyceae</taxon>
        <taxon>Lotharella</taxon>
    </lineage>
</organism>
<gene>
    <name evidence="1" type="ORF">LSP00402_LOCUS2116</name>
</gene>
<name>A0A7S2TGD9_9EUKA</name>
<proteinExistence type="predicted"/>
<dbReference type="AlphaFoldDB" id="A0A7S2TGD9"/>
<protein>
    <submittedName>
        <fullName evidence="1">Uncharacterized protein</fullName>
    </submittedName>
</protein>
<dbReference type="EMBL" id="HBHP01003344">
    <property type="protein sequence ID" value="CAD9748190.1"/>
    <property type="molecule type" value="Transcribed_RNA"/>
</dbReference>
<reference evidence="1" key="1">
    <citation type="submission" date="2021-01" db="EMBL/GenBank/DDBJ databases">
        <authorList>
            <person name="Corre E."/>
            <person name="Pelletier E."/>
            <person name="Niang G."/>
            <person name="Scheremetjew M."/>
            <person name="Finn R."/>
            <person name="Kale V."/>
            <person name="Holt S."/>
            <person name="Cochrane G."/>
            <person name="Meng A."/>
            <person name="Brown T."/>
            <person name="Cohen L."/>
        </authorList>
    </citation>
    <scope>NUCLEOTIDE SEQUENCE</scope>
    <source>
        <strain evidence="1">CCMP622</strain>
    </source>
</reference>
<sequence length="146" mass="16807">MTLPGLLMARVQQVNDNTRVKGWGFTLQPGDTFSKTWPSEKGIAHQLVIKILRRNKVWVRAVKRLEGMTRNKKGVIELTISGISKYHVPSPVQEFFQGRLRKILKLKRALEDTKETLLPLMLTMKKFAVQSHVVNQPSWLLVRTFS</sequence>
<accession>A0A7S2TGD9</accession>
<evidence type="ECO:0000313" key="1">
    <source>
        <dbReference type="EMBL" id="CAD9748190.1"/>
    </source>
</evidence>